<dbReference type="AlphaFoldDB" id="A0A1C9W591"/>
<dbReference type="Pfam" id="PF07690">
    <property type="entry name" value="MFS_1"/>
    <property type="match status" value="1"/>
</dbReference>
<dbReference type="Proteomes" id="UP000095672">
    <property type="component" value="Chromosome"/>
</dbReference>
<sequence length="441" mass="47282">MPRPLPGADCNPPRFTEPVMSTASLTDDKLPPRWLALWLAALVALTPFAIDTYLPAIPAIAESLGSEVARVQHSVSSFLLGFALGQLLGGPLSDRWGRRTVGTIGLIIFIASTFLILWIKTADQLIALRFTQAVGGGFGTVICAAIVRDLYSGRDAARIISVISTMMLLAPLAAPVIGSLLVVAGSWQWIFLFLLGYALAMLILVRTLLPETVSWFTRARRQSAPKRHLLRNYGQVLRNRRALGFLGTQACVSGSMFIYITTAPFVFMEYFDVPAGRFPLFFGACVLGLITMVQINIRLLKYFEPRQILLAGVGLQLLGCGLLLTGTLAGEPTLLRWMVPLLLVMACIGLTAPNAAACYLEFFPNISGSANALYGASLFITGGILGGLVNGLHTGTLVPIAAAMCACALTALTLVLLVARAREPITIGGADKQVPTRLPTR</sequence>
<organism evidence="10 11">
    <name type="scientific">Microbulbifer aggregans</name>
    <dbReference type="NCBI Taxonomy" id="1769779"/>
    <lineage>
        <taxon>Bacteria</taxon>
        <taxon>Pseudomonadati</taxon>
        <taxon>Pseudomonadota</taxon>
        <taxon>Gammaproteobacteria</taxon>
        <taxon>Cellvibrionales</taxon>
        <taxon>Microbulbiferaceae</taxon>
        <taxon>Microbulbifer</taxon>
    </lineage>
</organism>
<dbReference type="GO" id="GO:0005886">
    <property type="term" value="C:plasma membrane"/>
    <property type="evidence" value="ECO:0007669"/>
    <property type="project" value="UniProtKB-SubCell"/>
</dbReference>
<dbReference type="PROSITE" id="PS50850">
    <property type="entry name" value="MFS"/>
    <property type="match status" value="1"/>
</dbReference>
<keyword evidence="11" id="KW-1185">Reference proteome</keyword>
<evidence type="ECO:0000259" key="9">
    <source>
        <dbReference type="PROSITE" id="PS50850"/>
    </source>
</evidence>
<evidence type="ECO:0000256" key="2">
    <source>
        <dbReference type="ARBA" id="ARBA00006236"/>
    </source>
</evidence>
<feature type="domain" description="Major facilitator superfamily (MFS) profile" evidence="9">
    <location>
        <begin position="35"/>
        <end position="422"/>
    </location>
</feature>
<evidence type="ECO:0000256" key="6">
    <source>
        <dbReference type="ARBA" id="ARBA00022989"/>
    </source>
</evidence>
<keyword evidence="6" id="KW-1133">Transmembrane helix</keyword>
<comment type="similarity">
    <text evidence="2 8">Belongs to the major facilitator superfamily. Bcr/CmlA family.</text>
</comment>
<dbReference type="InterPro" id="IPR005829">
    <property type="entry name" value="Sugar_transporter_CS"/>
</dbReference>
<dbReference type="PANTHER" id="PTHR23502">
    <property type="entry name" value="MAJOR FACILITATOR SUPERFAMILY"/>
    <property type="match status" value="1"/>
</dbReference>
<accession>A0A1C9W591</accession>
<gene>
    <name evidence="10" type="primary">bcr_1</name>
    <name evidence="10" type="ORF">AUP74_00867</name>
</gene>
<dbReference type="GO" id="GO:0042910">
    <property type="term" value="F:xenobiotic transmembrane transporter activity"/>
    <property type="evidence" value="ECO:0007669"/>
    <property type="project" value="InterPro"/>
</dbReference>
<dbReference type="CDD" id="cd17320">
    <property type="entry name" value="MFS_MdfA_MDR_like"/>
    <property type="match status" value="1"/>
</dbReference>
<evidence type="ECO:0000313" key="10">
    <source>
        <dbReference type="EMBL" id="AOS96334.1"/>
    </source>
</evidence>
<evidence type="ECO:0000256" key="8">
    <source>
        <dbReference type="RuleBase" id="RU365088"/>
    </source>
</evidence>
<evidence type="ECO:0000313" key="11">
    <source>
        <dbReference type="Proteomes" id="UP000095672"/>
    </source>
</evidence>
<dbReference type="GO" id="GO:1990961">
    <property type="term" value="P:xenobiotic detoxification by transmembrane export across the plasma membrane"/>
    <property type="evidence" value="ECO:0007669"/>
    <property type="project" value="InterPro"/>
</dbReference>
<dbReference type="PROSITE" id="PS00216">
    <property type="entry name" value="SUGAR_TRANSPORT_1"/>
    <property type="match status" value="1"/>
</dbReference>
<dbReference type="SUPFAM" id="SSF103473">
    <property type="entry name" value="MFS general substrate transporter"/>
    <property type="match status" value="1"/>
</dbReference>
<dbReference type="PANTHER" id="PTHR23502:SF132">
    <property type="entry name" value="POLYAMINE TRANSPORTER 2-RELATED"/>
    <property type="match status" value="1"/>
</dbReference>
<evidence type="ECO:0000256" key="7">
    <source>
        <dbReference type="ARBA" id="ARBA00023136"/>
    </source>
</evidence>
<dbReference type="KEGG" id="micc:AUP74_00867"/>
<keyword evidence="5" id="KW-0812">Transmembrane</keyword>
<proteinExistence type="inferred from homology"/>
<evidence type="ECO:0000256" key="5">
    <source>
        <dbReference type="ARBA" id="ARBA00022692"/>
    </source>
</evidence>
<name>A0A1C9W591_9GAMM</name>
<comment type="subcellular location">
    <subcellularLocation>
        <location evidence="8">Cell inner membrane</location>
        <topology evidence="8">Multi-pass membrane protein</topology>
    </subcellularLocation>
    <subcellularLocation>
        <location evidence="1">Cell membrane</location>
        <topology evidence="1">Multi-pass membrane protein</topology>
    </subcellularLocation>
</comment>
<dbReference type="Gene3D" id="1.20.1720.10">
    <property type="entry name" value="Multidrug resistance protein D"/>
    <property type="match status" value="1"/>
</dbReference>
<keyword evidence="4" id="KW-1003">Cell membrane</keyword>
<dbReference type="PATRIC" id="fig|1769779.3.peg.885"/>
<dbReference type="EMBL" id="CP014143">
    <property type="protein sequence ID" value="AOS96334.1"/>
    <property type="molecule type" value="Genomic_DNA"/>
</dbReference>
<evidence type="ECO:0000256" key="1">
    <source>
        <dbReference type="ARBA" id="ARBA00004651"/>
    </source>
</evidence>
<keyword evidence="3 8" id="KW-0813">Transport</keyword>
<dbReference type="STRING" id="1769779.AUP74_00867"/>
<dbReference type="NCBIfam" id="TIGR00710">
    <property type="entry name" value="efflux_Bcr_CflA"/>
    <property type="match status" value="1"/>
</dbReference>
<dbReference type="InterPro" id="IPR020846">
    <property type="entry name" value="MFS_dom"/>
</dbReference>
<keyword evidence="7" id="KW-0472">Membrane</keyword>
<dbReference type="InterPro" id="IPR004812">
    <property type="entry name" value="Efflux_drug-R_Bcr/CmlA"/>
</dbReference>
<dbReference type="InterPro" id="IPR036259">
    <property type="entry name" value="MFS_trans_sf"/>
</dbReference>
<protein>
    <recommendedName>
        <fullName evidence="8">Bcr/CflA family efflux transporter</fullName>
    </recommendedName>
</protein>
<evidence type="ECO:0000256" key="3">
    <source>
        <dbReference type="ARBA" id="ARBA00022448"/>
    </source>
</evidence>
<dbReference type="InterPro" id="IPR011701">
    <property type="entry name" value="MFS"/>
</dbReference>
<keyword evidence="8" id="KW-0997">Cell inner membrane</keyword>
<evidence type="ECO:0000256" key="4">
    <source>
        <dbReference type="ARBA" id="ARBA00022475"/>
    </source>
</evidence>
<reference evidence="11" key="1">
    <citation type="submission" date="2016-01" db="EMBL/GenBank/DDBJ databases">
        <title>Complete genome sequence of Microbulbifer sp. CCB-MM1, a halophile isolated from Matang Mangrove Forest, Perak.</title>
        <authorList>
            <person name="Moh T.H."/>
            <person name="Dinesh B."/>
            <person name="Lau N.-S."/>
            <person name="Go F."/>
            <person name="Alexander Chong S.-C."/>
        </authorList>
    </citation>
    <scope>NUCLEOTIDE SEQUENCE [LARGE SCALE GENOMIC DNA]</scope>
    <source>
        <strain evidence="11">CCB-MM1</strain>
    </source>
</reference>